<evidence type="ECO:0000313" key="3">
    <source>
        <dbReference type="EMBL" id="SPQ97141.1"/>
    </source>
</evidence>
<dbReference type="GO" id="GO:0051131">
    <property type="term" value="P:chaperone-mediated protein complex assembly"/>
    <property type="evidence" value="ECO:0007669"/>
    <property type="project" value="TreeGrafter"/>
</dbReference>
<proteinExistence type="inferred from homology"/>
<protein>
    <recommendedName>
        <fullName evidence="5">Prefoldin subunit 6</fullName>
    </recommendedName>
</protein>
<dbReference type="InterPro" id="IPR002777">
    <property type="entry name" value="PFD_beta-like"/>
</dbReference>
<geneLocation type="mitochondrion" evidence="3"/>
<keyword evidence="2" id="KW-0143">Chaperone</keyword>
<dbReference type="GO" id="GO:0051087">
    <property type="term" value="F:protein-folding chaperone binding"/>
    <property type="evidence" value="ECO:0007669"/>
    <property type="project" value="TreeGrafter"/>
</dbReference>
<dbReference type="AlphaFoldDB" id="A0A3P3YAG6"/>
<dbReference type="GO" id="GO:0051082">
    <property type="term" value="F:unfolded protein binding"/>
    <property type="evidence" value="ECO:0007669"/>
    <property type="project" value="InterPro"/>
</dbReference>
<dbReference type="PANTHER" id="PTHR21431:SF0">
    <property type="entry name" value="PREFOLDIN SUBUNIT 6"/>
    <property type="match status" value="1"/>
</dbReference>
<evidence type="ECO:0008006" key="5">
    <source>
        <dbReference type="Google" id="ProtNLM"/>
    </source>
</evidence>
<keyword evidence="3" id="KW-0496">Mitochondrion</keyword>
<evidence type="ECO:0000256" key="1">
    <source>
        <dbReference type="ARBA" id="ARBA00008045"/>
    </source>
</evidence>
<dbReference type="Pfam" id="PF01920">
    <property type="entry name" value="Prefoldin_2"/>
    <property type="match status" value="1"/>
</dbReference>
<reference evidence="3 4" key="1">
    <citation type="submission" date="2018-03" db="EMBL/GenBank/DDBJ databases">
        <authorList>
            <person name="Fogelqvist J."/>
        </authorList>
    </citation>
    <scope>NUCLEOTIDE SEQUENCE [LARGE SCALE GENOMIC DNA]</scope>
</reference>
<dbReference type="EMBL" id="OVEO01000007">
    <property type="protein sequence ID" value="SPQ97141.1"/>
    <property type="molecule type" value="Genomic_DNA"/>
</dbReference>
<dbReference type="Proteomes" id="UP000290189">
    <property type="component" value="Unassembled WGS sequence"/>
</dbReference>
<dbReference type="Gene3D" id="1.10.287.370">
    <property type="match status" value="1"/>
</dbReference>
<dbReference type="GO" id="GO:0016272">
    <property type="term" value="C:prefoldin complex"/>
    <property type="evidence" value="ECO:0007669"/>
    <property type="project" value="InterPro"/>
</dbReference>
<dbReference type="SUPFAM" id="SSF46579">
    <property type="entry name" value="Prefoldin"/>
    <property type="match status" value="1"/>
</dbReference>
<organism evidence="3 4">
    <name type="scientific">Plasmodiophora brassicae</name>
    <name type="common">Clubroot disease agent</name>
    <dbReference type="NCBI Taxonomy" id="37360"/>
    <lineage>
        <taxon>Eukaryota</taxon>
        <taxon>Sar</taxon>
        <taxon>Rhizaria</taxon>
        <taxon>Endomyxa</taxon>
        <taxon>Phytomyxea</taxon>
        <taxon>Plasmodiophorida</taxon>
        <taxon>Plasmodiophoridae</taxon>
        <taxon>Plasmodiophora</taxon>
    </lineage>
</organism>
<name>A0A3P3YAG6_PLABS</name>
<accession>A0A3P3YAG6</accession>
<comment type="similarity">
    <text evidence="1">Belongs to the prefoldin subunit beta family.</text>
</comment>
<dbReference type="GO" id="GO:0006457">
    <property type="term" value="P:protein folding"/>
    <property type="evidence" value="ECO:0007669"/>
    <property type="project" value="InterPro"/>
</dbReference>
<dbReference type="PANTHER" id="PTHR21431">
    <property type="entry name" value="PREFOLDIN SUBUNIT 6"/>
    <property type="match status" value="1"/>
</dbReference>
<gene>
    <name evidence="3" type="ORF">PLBR_LOCUS4356</name>
</gene>
<sequence>MDQHMMTRVQEAYQAEYKTFQAFNAPIQNLQANKARLLAQIQETADVQSELALVDESDGAVYKMFGPVLVKQDLDEAKGNTAKRMAFMQGQLASIDKELNTKRDEQNKSKQKVQQIQELFTNAQNELRARAAAQASSAQ</sequence>
<evidence type="ECO:0000313" key="4">
    <source>
        <dbReference type="Proteomes" id="UP000290189"/>
    </source>
</evidence>
<dbReference type="InterPro" id="IPR009053">
    <property type="entry name" value="Prefoldin"/>
</dbReference>
<dbReference type="CDD" id="cd23161">
    <property type="entry name" value="Prefoldin_6"/>
    <property type="match status" value="1"/>
</dbReference>
<dbReference type="GO" id="GO:0005737">
    <property type="term" value="C:cytoplasm"/>
    <property type="evidence" value="ECO:0007669"/>
    <property type="project" value="TreeGrafter"/>
</dbReference>
<evidence type="ECO:0000256" key="2">
    <source>
        <dbReference type="ARBA" id="ARBA00023186"/>
    </source>
</evidence>